<evidence type="ECO:0000256" key="2">
    <source>
        <dbReference type="SAM" id="SignalP"/>
    </source>
</evidence>
<sequence length="206" mass="22799">MVDNKNNCFLKVFLFTLVILTIQGFNESFSPSVQKSSGNGAQVASRLLMDDLLDGSTLTVALAGETEGSSNNLAVHDTESQVDEMGSVGNLSVCSTIDGDAQVPKGDVSGKKKKSSREKVYGNNLMGETTMADMEYEQNFMRKCRYQKRTGMSPKKFVRLLKKHHYIIPILFIAVVSGIFQSWKVALGVMILYLVFLGFVYICKKN</sequence>
<keyword evidence="1" id="KW-0472">Membrane</keyword>
<dbReference type="PhylomeDB" id="K6VE58"/>
<keyword evidence="1" id="KW-1133">Transmembrane helix</keyword>
<keyword evidence="2" id="KW-0732">Signal</keyword>
<proteinExistence type="predicted"/>
<keyword evidence="1" id="KW-0812">Transmembrane</keyword>
<evidence type="ECO:0000256" key="1">
    <source>
        <dbReference type="SAM" id="Phobius"/>
    </source>
</evidence>
<evidence type="ECO:0000313" key="4">
    <source>
        <dbReference type="Proteomes" id="UP000006319"/>
    </source>
</evidence>
<keyword evidence="4" id="KW-1185">Reference proteome</keyword>
<dbReference type="OrthoDB" id="387450at2759"/>
<dbReference type="OMA" id="KHHYIIP"/>
<evidence type="ECO:0000313" key="3">
    <source>
        <dbReference type="EMBL" id="GAB67527.1"/>
    </source>
</evidence>
<feature type="chain" id="PRO_5003899054" description="Pv-fam-d protein" evidence="2">
    <location>
        <begin position="25"/>
        <end position="206"/>
    </location>
</feature>
<organism evidence="3 4">
    <name type="scientific">Plasmodium cynomolgi (strain B)</name>
    <dbReference type="NCBI Taxonomy" id="1120755"/>
    <lineage>
        <taxon>Eukaryota</taxon>
        <taxon>Sar</taxon>
        <taxon>Alveolata</taxon>
        <taxon>Apicomplexa</taxon>
        <taxon>Aconoidasida</taxon>
        <taxon>Haemosporida</taxon>
        <taxon>Plasmodiidae</taxon>
        <taxon>Plasmodium</taxon>
        <taxon>Plasmodium (Plasmodium)</taxon>
    </lineage>
</organism>
<name>K6VE58_PLACD</name>
<accession>K6VE58</accession>
<dbReference type="KEGG" id="pcy:PCYB_115470"/>
<feature type="transmembrane region" description="Helical" evidence="1">
    <location>
        <begin position="186"/>
        <end position="203"/>
    </location>
</feature>
<dbReference type="EMBL" id="DF157103">
    <property type="protein sequence ID" value="GAB67527.1"/>
    <property type="molecule type" value="Genomic_DNA"/>
</dbReference>
<protein>
    <recommendedName>
        <fullName evidence="5">Pv-fam-d protein</fullName>
    </recommendedName>
</protein>
<dbReference type="Proteomes" id="UP000006319">
    <property type="component" value="Chromosome 11"/>
</dbReference>
<dbReference type="AlphaFoldDB" id="K6VE58"/>
<dbReference type="VEuPathDB" id="PlasmoDB:PCYB_115470"/>
<feature type="transmembrane region" description="Helical" evidence="1">
    <location>
        <begin position="164"/>
        <end position="180"/>
    </location>
</feature>
<feature type="signal peptide" evidence="2">
    <location>
        <begin position="1"/>
        <end position="24"/>
    </location>
</feature>
<dbReference type="GeneID" id="14693896"/>
<evidence type="ECO:0008006" key="5">
    <source>
        <dbReference type="Google" id="ProtNLM"/>
    </source>
</evidence>
<reference evidence="3 4" key="1">
    <citation type="journal article" date="2012" name="Nat. Genet.">
        <title>Plasmodium cynomolgi genome sequences provide insight into Plasmodium vivax and the monkey malaria clade.</title>
        <authorList>
            <person name="Tachibana S."/>
            <person name="Sullivan S.A."/>
            <person name="Kawai S."/>
            <person name="Nakamura S."/>
            <person name="Kim H.R."/>
            <person name="Goto N."/>
            <person name="Arisue N."/>
            <person name="Palacpac N.M.Q."/>
            <person name="Honma H."/>
            <person name="Yagi M."/>
            <person name="Tougan T."/>
            <person name="Katakai Y."/>
            <person name="Kaneko O."/>
            <person name="Mita T."/>
            <person name="Kita K."/>
            <person name="Yasutomi Y."/>
            <person name="Sutton P.L."/>
            <person name="Shakhbatyan R."/>
            <person name="Horii T."/>
            <person name="Yasunaga T."/>
            <person name="Barnwell J.W."/>
            <person name="Escalante A.A."/>
            <person name="Carlton J.M."/>
            <person name="Tanabe K."/>
        </authorList>
    </citation>
    <scope>NUCLEOTIDE SEQUENCE [LARGE SCALE GENOMIC DNA]</scope>
    <source>
        <strain evidence="3 4">B</strain>
    </source>
</reference>
<gene>
    <name evidence="3" type="ORF">PCYB_115470</name>
</gene>
<dbReference type="RefSeq" id="XP_004223474.1">
    <property type="nucleotide sequence ID" value="XM_004223426.1"/>
</dbReference>